<dbReference type="Gene3D" id="3.40.50.150">
    <property type="entry name" value="Vaccinia Virus protein VP39"/>
    <property type="match status" value="1"/>
</dbReference>
<evidence type="ECO:0000313" key="2">
    <source>
        <dbReference type="EMBL" id="CAD8551983.1"/>
    </source>
</evidence>
<name>A0A7S0JHH5_9EUKA</name>
<dbReference type="Pfam" id="PF13578">
    <property type="entry name" value="Methyltransf_24"/>
    <property type="match status" value="1"/>
</dbReference>
<organism evidence="2">
    <name type="scientific">Calcidiscus leptoporus</name>
    <dbReference type="NCBI Taxonomy" id="127549"/>
    <lineage>
        <taxon>Eukaryota</taxon>
        <taxon>Haptista</taxon>
        <taxon>Haptophyta</taxon>
        <taxon>Prymnesiophyceae</taxon>
        <taxon>Coccolithales</taxon>
        <taxon>Calcidiscaceae</taxon>
        <taxon>Calcidiscus</taxon>
    </lineage>
</organism>
<sequence>VDLVMLFQVFVAAALGQETALHVARAQAGGGGLWRLLDEATAVARPFQQPGSGGFKSMGHSAQLPQQIDALLGMVATRPRGAWRTICEIGFNAGHSALLWLQSAPAAALKEFDLGTLPWSKHSRAFVDALFPGRMTYFKGSTLSANSSLAAYARRVESGLEPPCELFFVDGHHTRSAAESDLRHALRASTVGSIVVGDDCTRRFPGVLHAFTDLRKAGLTGNFTRTSFKGNNASGLKGWCAFHVLPQSVDASAVLRAQAADAHSARTDKRKG</sequence>
<dbReference type="EMBL" id="HBER01054629">
    <property type="protein sequence ID" value="CAD8551983.1"/>
    <property type="molecule type" value="Transcribed_RNA"/>
</dbReference>
<dbReference type="InterPro" id="IPR029063">
    <property type="entry name" value="SAM-dependent_MTases_sf"/>
</dbReference>
<gene>
    <name evidence="2" type="ORF">CLEP1334_LOCUS27273</name>
</gene>
<evidence type="ECO:0000256" key="1">
    <source>
        <dbReference type="SAM" id="SignalP"/>
    </source>
</evidence>
<feature type="chain" id="PRO_5030833916" evidence="1">
    <location>
        <begin position="17"/>
        <end position="272"/>
    </location>
</feature>
<accession>A0A7S0JHH5</accession>
<reference evidence="2" key="1">
    <citation type="submission" date="2021-01" db="EMBL/GenBank/DDBJ databases">
        <authorList>
            <person name="Corre E."/>
            <person name="Pelletier E."/>
            <person name="Niang G."/>
            <person name="Scheremetjew M."/>
            <person name="Finn R."/>
            <person name="Kale V."/>
            <person name="Holt S."/>
            <person name="Cochrane G."/>
            <person name="Meng A."/>
            <person name="Brown T."/>
            <person name="Cohen L."/>
        </authorList>
    </citation>
    <scope>NUCLEOTIDE SEQUENCE</scope>
    <source>
        <strain evidence="2">RCC1130</strain>
    </source>
</reference>
<feature type="non-terminal residue" evidence="2">
    <location>
        <position position="1"/>
    </location>
</feature>
<keyword evidence="1" id="KW-0732">Signal</keyword>
<dbReference type="AlphaFoldDB" id="A0A7S0JHH5"/>
<protein>
    <submittedName>
        <fullName evidence="2">Uncharacterized protein</fullName>
    </submittedName>
</protein>
<proteinExistence type="predicted"/>
<feature type="signal peptide" evidence="1">
    <location>
        <begin position="1"/>
        <end position="16"/>
    </location>
</feature>